<dbReference type="Gene3D" id="3.20.20.70">
    <property type="entry name" value="Aldolase class I"/>
    <property type="match status" value="1"/>
</dbReference>
<gene>
    <name evidence="9" type="primary">trpF</name>
    <name evidence="11" type="ORF">LA76x_3000</name>
</gene>
<evidence type="ECO:0000313" key="12">
    <source>
        <dbReference type="Proteomes" id="UP000060787"/>
    </source>
</evidence>
<keyword evidence="5 9" id="KW-0028">Amino-acid biosynthesis</keyword>
<accession>A0A0S2DRD1</accession>
<dbReference type="UniPathway" id="UPA00035">
    <property type="reaction ID" value="UER00042"/>
</dbReference>
<dbReference type="EMBL" id="CP011129">
    <property type="protein sequence ID" value="ALN81128.1"/>
    <property type="molecule type" value="Genomic_DNA"/>
</dbReference>
<evidence type="ECO:0000256" key="1">
    <source>
        <dbReference type="ARBA" id="ARBA00001164"/>
    </source>
</evidence>
<sequence length="222" mass="24013">MSQPCPRTLFRTRIKFCGFTRPGDVRLACELGADAIGFVFAAGSSRRVAAEEARAMRQALAPLVDAVALFMDNPVDEVREVVRQVRPSLLQFHGNEDDAFCRAFGVPYLKAIPMGGELADQHPSALHTRYPGAAGFLFDSHAKGSSGGSGKTFDWTRIPVGVQKPFVLAGGITPENVFEAILATLPWGVDVSSGIESAPGLKDGDKMRHFVEEVRRADCHVD</sequence>
<dbReference type="InterPro" id="IPR044643">
    <property type="entry name" value="TrpF_fam"/>
</dbReference>
<reference evidence="11 12" key="1">
    <citation type="journal article" date="2015" name="BMC Genomics">
        <title>Comparative genomics and metabolic profiling of the genus Lysobacter.</title>
        <authorList>
            <person name="de Bruijn I."/>
            <person name="Cheng X."/>
            <person name="de Jager V."/>
            <person name="Exposito R.G."/>
            <person name="Watrous J."/>
            <person name="Patel N."/>
            <person name="Postma J."/>
            <person name="Dorrestein P.C."/>
            <person name="Kobayashi D."/>
            <person name="Raaijmakers J.M."/>
        </authorList>
    </citation>
    <scope>NUCLEOTIDE SEQUENCE [LARGE SCALE GENOMIC DNA]</scope>
    <source>
        <strain evidence="11 12">76</strain>
    </source>
</reference>
<evidence type="ECO:0000256" key="9">
    <source>
        <dbReference type="HAMAP-Rule" id="MF_00135"/>
    </source>
</evidence>
<dbReference type="eggNOG" id="COG0135">
    <property type="taxonomic scope" value="Bacteria"/>
</dbReference>
<dbReference type="InterPro" id="IPR011060">
    <property type="entry name" value="RibuloseP-bd_barrel"/>
</dbReference>
<dbReference type="NCBIfam" id="NF002298">
    <property type="entry name" value="PRK01222.1-4"/>
    <property type="match status" value="1"/>
</dbReference>
<protein>
    <recommendedName>
        <fullName evidence="4 9">N-(5'-phosphoribosyl)anthranilate isomerase</fullName>
        <shortName evidence="9">PRAI</shortName>
        <ecNumber evidence="3 9">5.3.1.24</ecNumber>
    </recommendedName>
</protein>
<evidence type="ECO:0000259" key="10">
    <source>
        <dbReference type="Pfam" id="PF00697"/>
    </source>
</evidence>
<evidence type="ECO:0000256" key="4">
    <source>
        <dbReference type="ARBA" id="ARBA00022272"/>
    </source>
</evidence>
<dbReference type="EC" id="5.3.1.24" evidence="3 9"/>
<dbReference type="AlphaFoldDB" id="A0A0S2DRD1"/>
<evidence type="ECO:0000256" key="2">
    <source>
        <dbReference type="ARBA" id="ARBA00004664"/>
    </source>
</evidence>
<comment type="pathway">
    <text evidence="2 9">Amino-acid biosynthesis; L-tryptophan biosynthesis; L-tryptophan from chorismate: step 3/5.</text>
</comment>
<dbReference type="CDD" id="cd00405">
    <property type="entry name" value="PRAI"/>
    <property type="match status" value="1"/>
</dbReference>
<dbReference type="InterPro" id="IPR001240">
    <property type="entry name" value="PRAI_dom"/>
</dbReference>
<organism evidence="11 12">
    <name type="scientific">Lysobacter antibioticus</name>
    <dbReference type="NCBI Taxonomy" id="84531"/>
    <lineage>
        <taxon>Bacteria</taxon>
        <taxon>Pseudomonadati</taxon>
        <taxon>Pseudomonadota</taxon>
        <taxon>Gammaproteobacteria</taxon>
        <taxon>Lysobacterales</taxon>
        <taxon>Lysobacteraceae</taxon>
        <taxon>Lysobacter</taxon>
    </lineage>
</organism>
<dbReference type="KEGG" id="lab:LA76x_3000"/>
<evidence type="ECO:0000256" key="8">
    <source>
        <dbReference type="ARBA" id="ARBA00023235"/>
    </source>
</evidence>
<comment type="similarity">
    <text evidence="9">Belongs to the TrpF family.</text>
</comment>
<proteinExistence type="inferred from homology"/>
<dbReference type="GO" id="GO:0004640">
    <property type="term" value="F:phosphoribosylanthranilate isomerase activity"/>
    <property type="evidence" value="ECO:0007669"/>
    <property type="project" value="UniProtKB-UniRule"/>
</dbReference>
<name>A0A0S2DRD1_LYSAN</name>
<evidence type="ECO:0000256" key="7">
    <source>
        <dbReference type="ARBA" id="ARBA00023141"/>
    </source>
</evidence>
<dbReference type="InterPro" id="IPR013785">
    <property type="entry name" value="Aldolase_TIM"/>
</dbReference>
<dbReference type="GO" id="GO:0000162">
    <property type="term" value="P:L-tryptophan biosynthetic process"/>
    <property type="evidence" value="ECO:0007669"/>
    <property type="project" value="UniProtKB-UniRule"/>
</dbReference>
<dbReference type="Pfam" id="PF00697">
    <property type="entry name" value="PRAI"/>
    <property type="match status" value="1"/>
</dbReference>
<keyword evidence="6 9" id="KW-0822">Tryptophan biosynthesis</keyword>
<feature type="domain" description="N-(5'phosphoribosyl) anthranilate isomerase (PRAI)" evidence="10">
    <location>
        <begin position="15"/>
        <end position="212"/>
    </location>
</feature>
<dbReference type="SUPFAM" id="SSF51366">
    <property type="entry name" value="Ribulose-phoshate binding barrel"/>
    <property type="match status" value="1"/>
</dbReference>
<evidence type="ECO:0000256" key="5">
    <source>
        <dbReference type="ARBA" id="ARBA00022605"/>
    </source>
</evidence>
<evidence type="ECO:0000256" key="3">
    <source>
        <dbReference type="ARBA" id="ARBA00012572"/>
    </source>
</evidence>
<dbReference type="PANTHER" id="PTHR42894">
    <property type="entry name" value="N-(5'-PHOSPHORIBOSYL)ANTHRANILATE ISOMERASE"/>
    <property type="match status" value="1"/>
</dbReference>
<dbReference type="HAMAP" id="MF_00135">
    <property type="entry name" value="PRAI"/>
    <property type="match status" value="1"/>
</dbReference>
<dbReference type="PATRIC" id="fig|84531.7.peg.191"/>
<keyword evidence="8 9" id="KW-0413">Isomerase</keyword>
<keyword evidence="12" id="KW-1185">Reference proteome</keyword>
<dbReference type="NCBIfam" id="NF002296">
    <property type="entry name" value="PRK01222.1-2"/>
    <property type="match status" value="1"/>
</dbReference>
<dbReference type="PANTHER" id="PTHR42894:SF1">
    <property type="entry name" value="N-(5'-PHOSPHORIBOSYL)ANTHRANILATE ISOMERASE"/>
    <property type="match status" value="1"/>
</dbReference>
<dbReference type="KEGG" id="laq:GLA29479_190"/>
<evidence type="ECO:0000313" key="11">
    <source>
        <dbReference type="EMBL" id="ALN81128.1"/>
    </source>
</evidence>
<dbReference type="OrthoDB" id="9796196at2"/>
<comment type="catalytic activity">
    <reaction evidence="1 9">
        <text>N-(5-phospho-beta-D-ribosyl)anthranilate = 1-(2-carboxyphenylamino)-1-deoxy-D-ribulose 5-phosphate</text>
        <dbReference type="Rhea" id="RHEA:21540"/>
        <dbReference type="ChEBI" id="CHEBI:18277"/>
        <dbReference type="ChEBI" id="CHEBI:58613"/>
        <dbReference type="EC" id="5.3.1.24"/>
    </reaction>
</comment>
<dbReference type="STRING" id="84531.LA76x_3000"/>
<dbReference type="Proteomes" id="UP000060787">
    <property type="component" value="Chromosome"/>
</dbReference>
<keyword evidence="7 9" id="KW-0057">Aromatic amino acid biosynthesis</keyword>
<dbReference type="RefSeq" id="WP_031370892.1">
    <property type="nucleotide sequence ID" value="NZ_CP011129.1"/>
</dbReference>
<evidence type="ECO:0000256" key="6">
    <source>
        <dbReference type="ARBA" id="ARBA00022822"/>
    </source>
</evidence>